<dbReference type="InterPro" id="IPR020846">
    <property type="entry name" value="MFS_dom"/>
</dbReference>
<feature type="transmembrane region" description="Helical" evidence="5">
    <location>
        <begin position="77"/>
        <end position="95"/>
    </location>
</feature>
<feature type="transmembrane region" description="Helical" evidence="5">
    <location>
        <begin position="280"/>
        <end position="298"/>
    </location>
</feature>
<dbReference type="PRINTS" id="PR01035">
    <property type="entry name" value="TCRTETA"/>
</dbReference>
<evidence type="ECO:0000256" key="4">
    <source>
        <dbReference type="ARBA" id="ARBA00023136"/>
    </source>
</evidence>
<feature type="transmembrane region" description="Helical" evidence="5">
    <location>
        <begin position="210"/>
        <end position="236"/>
    </location>
</feature>
<feature type="transmembrane region" description="Helical" evidence="5">
    <location>
        <begin position="101"/>
        <end position="124"/>
    </location>
</feature>
<feature type="transmembrane region" description="Helical" evidence="5">
    <location>
        <begin position="349"/>
        <end position="374"/>
    </location>
</feature>
<comment type="subcellular location">
    <subcellularLocation>
        <location evidence="1">Cell membrane</location>
        <topology evidence="1">Multi-pass membrane protein</topology>
    </subcellularLocation>
</comment>
<accession>A0A7D4TL36</accession>
<evidence type="ECO:0000313" key="7">
    <source>
        <dbReference type="EMBL" id="QKJ25832.1"/>
    </source>
</evidence>
<dbReference type="AlphaFoldDB" id="A0A7D4TL36"/>
<dbReference type="Pfam" id="PF07690">
    <property type="entry name" value="MFS_1"/>
    <property type="match status" value="1"/>
</dbReference>
<dbReference type="GO" id="GO:0022857">
    <property type="term" value="F:transmembrane transporter activity"/>
    <property type="evidence" value="ECO:0007669"/>
    <property type="project" value="InterPro"/>
</dbReference>
<dbReference type="PROSITE" id="PS50850">
    <property type="entry name" value="MFS"/>
    <property type="match status" value="1"/>
</dbReference>
<dbReference type="CDD" id="cd17325">
    <property type="entry name" value="MFS_MdtG_SLC18_like"/>
    <property type="match status" value="1"/>
</dbReference>
<evidence type="ECO:0000256" key="5">
    <source>
        <dbReference type="SAM" id="Phobius"/>
    </source>
</evidence>
<keyword evidence="2 5" id="KW-0812">Transmembrane</keyword>
<evidence type="ECO:0000256" key="2">
    <source>
        <dbReference type="ARBA" id="ARBA00022692"/>
    </source>
</evidence>
<reference evidence="7 8" key="1">
    <citation type="submission" date="2020-05" db="EMBL/GenBank/DDBJ databases">
        <title>Aquirufa sp. strain 15G-AUS-rot a new Aquirufa species.</title>
        <authorList>
            <person name="Pitt A."/>
            <person name="Hahn M.W."/>
        </authorList>
    </citation>
    <scope>NUCLEOTIDE SEQUENCE [LARGE SCALE GENOMIC DNA]</scope>
    <source>
        <strain evidence="7 8">15G-AUS-rot</strain>
    </source>
</reference>
<sequence length="396" mass="41603">MKKAITGSGGWLLPVLLNSGFLQGAVYAVRPMVTYKSVDLGADPWLVGIIGATFALAPLIFAIQIGRWIDRGNAGRALFFGTLISLLATVSLIFVENFWLLMLSMPVLGIGHLLVMSGGQTLTGNRSQDRDYERNFGLLTFYASMGHALGPFAAGFVADRGGLEVDVDSAFILATGLFLVAALVAIPVVERRVKGEAKPQHSVRGSAREVFGLPGFKSAILVSGSITAVIDVMLVFLPLLGRELGLSASQVGILLAIRAASAMAVRIILGPLSRRLGMRWTLGLGSGLTVLGTLAIALTTDFWILGALMLLLGFSTGIGQPVTMAWVTRISPKDVRGLAISIRLTSNRLGQVVIPAVAGVLAATSAGTVFLLLAGLQGLSFIVSERALGKKPPADE</sequence>
<dbReference type="PANTHER" id="PTHR23526">
    <property type="entry name" value="INTEGRAL MEMBRANE TRANSPORT PROTEIN-RELATED"/>
    <property type="match status" value="1"/>
</dbReference>
<evidence type="ECO:0000259" key="6">
    <source>
        <dbReference type="PROSITE" id="PS50850"/>
    </source>
</evidence>
<dbReference type="Proteomes" id="UP000501003">
    <property type="component" value="Chromosome"/>
</dbReference>
<dbReference type="KEGG" id="aqg:HRU87_06675"/>
<dbReference type="InterPro" id="IPR036259">
    <property type="entry name" value="MFS_trans_sf"/>
</dbReference>
<dbReference type="SUPFAM" id="SSF103473">
    <property type="entry name" value="MFS general substrate transporter"/>
    <property type="match status" value="1"/>
</dbReference>
<protein>
    <submittedName>
        <fullName evidence="7">MFS transporter</fullName>
    </submittedName>
</protein>
<evidence type="ECO:0000256" key="3">
    <source>
        <dbReference type="ARBA" id="ARBA00022989"/>
    </source>
</evidence>
<dbReference type="GO" id="GO:0005886">
    <property type="term" value="C:plasma membrane"/>
    <property type="evidence" value="ECO:0007669"/>
    <property type="project" value="UniProtKB-SubCell"/>
</dbReference>
<evidence type="ECO:0000313" key="8">
    <source>
        <dbReference type="Proteomes" id="UP000501003"/>
    </source>
</evidence>
<feature type="domain" description="Major facilitator superfamily (MFS) profile" evidence="6">
    <location>
        <begin position="169"/>
        <end position="396"/>
    </location>
</feature>
<dbReference type="InterPro" id="IPR001958">
    <property type="entry name" value="Tet-R_TetA/multi-R_MdtG-like"/>
</dbReference>
<feature type="transmembrane region" description="Helical" evidence="5">
    <location>
        <begin position="248"/>
        <end position="268"/>
    </location>
</feature>
<dbReference type="PANTHER" id="PTHR23526:SF4">
    <property type="entry name" value="INTEGRAL MEMBRANE TRANSPORT PROTEIN"/>
    <property type="match status" value="1"/>
</dbReference>
<dbReference type="RefSeq" id="WP_173494128.1">
    <property type="nucleotide sequence ID" value="NZ_CP054056.1"/>
</dbReference>
<dbReference type="InterPro" id="IPR011701">
    <property type="entry name" value="MFS"/>
</dbReference>
<evidence type="ECO:0000256" key="1">
    <source>
        <dbReference type="ARBA" id="ARBA00004651"/>
    </source>
</evidence>
<keyword evidence="3 5" id="KW-1133">Transmembrane helix</keyword>
<dbReference type="InterPro" id="IPR052528">
    <property type="entry name" value="Sugar_transport-like"/>
</dbReference>
<gene>
    <name evidence="7" type="ORF">HRU87_06675</name>
</gene>
<feature type="transmembrane region" description="Helical" evidence="5">
    <location>
        <begin position="170"/>
        <end position="189"/>
    </location>
</feature>
<feature type="transmembrane region" description="Helical" evidence="5">
    <location>
        <begin position="136"/>
        <end position="158"/>
    </location>
</feature>
<feature type="transmembrane region" description="Helical" evidence="5">
    <location>
        <begin position="44"/>
        <end position="65"/>
    </location>
</feature>
<name>A0A7D4TL36_9MICO</name>
<dbReference type="Gene3D" id="1.20.1250.20">
    <property type="entry name" value="MFS general substrate transporter like domains"/>
    <property type="match status" value="2"/>
</dbReference>
<feature type="transmembrane region" description="Helical" evidence="5">
    <location>
        <begin position="304"/>
        <end position="328"/>
    </location>
</feature>
<organism evidence="7 8">
    <name type="scientific">Aquiluna borgnonia</name>
    <dbReference type="NCBI Taxonomy" id="2499157"/>
    <lineage>
        <taxon>Bacteria</taxon>
        <taxon>Bacillati</taxon>
        <taxon>Actinomycetota</taxon>
        <taxon>Actinomycetes</taxon>
        <taxon>Micrococcales</taxon>
        <taxon>Microbacteriaceae</taxon>
        <taxon>Luna cluster</taxon>
        <taxon>Luna-1 subcluster</taxon>
        <taxon>Aquiluna</taxon>
    </lineage>
</organism>
<dbReference type="EMBL" id="CP054056">
    <property type="protein sequence ID" value="QKJ25832.1"/>
    <property type="molecule type" value="Genomic_DNA"/>
</dbReference>
<keyword evidence="4 5" id="KW-0472">Membrane</keyword>
<keyword evidence="8" id="KW-1185">Reference proteome</keyword>
<proteinExistence type="predicted"/>